<sequence>MNKTAVVSMLMRIVLGIIFVAHAVSKFQMGLGNVSGWFGSLGIPGFLGYIVAFIELLGGIFLIVGFLTRYASILLAIVLAGAIFTVKLPLGLLGSDQGAGYELDLALFMLALYFVVADRTPLSLDQVFFKRRG</sequence>
<dbReference type="PANTHER" id="PTHR33452">
    <property type="entry name" value="OXIDOREDUCTASE CATD-RELATED"/>
    <property type="match status" value="1"/>
</dbReference>
<organism evidence="8 9">
    <name type="scientific">Fontibacillus solani</name>
    <dbReference type="NCBI Taxonomy" id="1572857"/>
    <lineage>
        <taxon>Bacteria</taxon>
        <taxon>Bacillati</taxon>
        <taxon>Bacillota</taxon>
        <taxon>Bacilli</taxon>
        <taxon>Bacillales</taxon>
        <taxon>Paenibacillaceae</taxon>
        <taxon>Fontibacillus</taxon>
    </lineage>
</organism>
<feature type="transmembrane region" description="Helical" evidence="7">
    <location>
        <begin position="105"/>
        <end position="122"/>
    </location>
</feature>
<name>A0A7W3ST72_9BACL</name>
<comment type="subcellular location">
    <subcellularLocation>
        <location evidence="1">Cell membrane</location>
        <topology evidence="1">Multi-pass membrane protein</topology>
    </subcellularLocation>
</comment>
<keyword evidence="5 7" id="KW-1133">Transmembrane helix</keyword>
<dbReference type="GO" id="GO:0005886">
    <property type="term" value="C:plasma membrane"/>
    <property type="evidence" value="ECO:0007669"/>
    <property type="project" value="UniProtKB-SubCell"/>
</dbReference>
<keyword evidence="4 7" id="KW-0812">Transmembrane</keyword>
<dbReference type="RefSeq" id="WP_182535470.1">
    <property type="nucleotide sequence ID" value="NZ_JACJIP010000011.1"/>
</dbReference>
<evidence type="ECO:0000256" key="6">
    <source>
        <dbReference type="ARBA" id="ARBA00023136"/>
    </source>
</evidence>
<dbReference type="InterPro" id="IPR032808">
    <property type="entry name" value="DoxX"/>
</dbReference>
<keyword evidence="3" id="KW-1003">Cell membrane</keyword>
<dbReference type="PANTHER" id="PTHR33452:SF1">
    <property type="entry name" value="INNER MEMBRANE PROTEIN YPHA-RELATED"/>
    <property type="match status" value="1"/>
</dbReference>
<comment type="caution">
    <text evidence="8">The sequence shown here is derived from an EMBL/GenBank/DDBJ whole genome shotgun (WGS) entry which is preliminary data.</text>
</comment>
<evidence type="ECO:0000256" key="2">
    <source>
        <dbReference type="ARBA" id="ARBA00006679"/>
    </source>
</evidence>
<dbReference type="Pfam" id="PF07681">
    <property type="entry name" value="DoxX"/>
    <property type="match status" value="1"/>
</dbReference>
<gene>
    <name evidence="8" type="ORF">FHR92_002101</name>
</gene>
<comment type="similarity">
    <text evidence="2">Belongs to the DoxX family.</text>
</comment>
<evidence type="ECO:0000256" key="1">
    <source>
        <dbReference type="ARBA" id="ARBA00004651"/>
    </source>
</evidence>
<keyword evidence="9" id="KW-1185">Reference proteome</keyword>
<accession>A0A7W3ST72</accession>
<evidence type="ECO:0000313" key="8">
    <source>
        <dbReference type="EMBL" id="MBA9085634.1"/>
    </source>
</evidence>
<evidence type="ECO:0000256" key="7">
    <source>
        <dbReference type="SAM" id="Phobius"/>
    </source>
</evidence>
<dbReference type="Proteomes" id="UP000567067">
    <property type="component" value="Unassembled WGS sequence"/>
</dbReference>
<evidence type="ECO:0000256" key="5">
    <source>
        <dbReference type="ARBA" id="ARBA00022989"/>
    </source>
</evidence>
<protein>
    <submittedName>
        <fullName evidence="8">Putative membrane protein YphA (DoxX/SURF4 family)</fullName>
    </submittedName>
</protein>
<dbReference type="InterPro" id="IPR051907">
    <property type="entry name" value="DoxX-like_oxidoreductase"/>
</dbReference>
<feature type="transmembrane region" description="Helical" evidence="7">
    <location>
        <begin position="74"/>
        <end position="93"/>
    </location>
</feature>
<dbReference type="AlphaFoldDB" id="A0A7W3ST72"/>
<feature type="transmembrane region" description="Helical" evidence="7">
    <location>
        <begin position="47"/>
        <end position="67"/>
    </location>
</feature>
<evidence type="ECO:0000313" key="9">
    <source>
        <dbReference type="Proteomes" id="UP000567067"/>
    </source>
</evidence>
<keyword evidence="6 7" id="KW-0472">Membrane</keyword>
<evidence type="ECO:0000256" key="3">
    <source>
        <dbReference type="ARBA" id="ARBA00022475"/>
    </source>
</evidence>
<reference evidence="8 9" key="1">
    <citation type="submission" date="2020-08" db="EMBL/GenBank/DDBJ databases">
        <title>Genomic Encyclopedia of Type Strains, Phase III (KMG-III): the genomes of soil and plant-associated and newly described type strains.</title>
        <authorList>
            <person name="Whitman W."/>
        </authorList>
    </citation>
    <scope>NUCLEOTIDE SEQUENCE [LARGE SCALE GENOMIC DNA]</scope>
    <source>
        <strain evidence="8 9">CECT 8693</strain>
    </source>
</reference>
<evidence type="ECO:0000256" key="4">
    <source>
        <dbReference type="ARBA" id="ARBA00022692"/>
    </source>
</evidence>
<proteinExistence type="inferred from homology"/>
<dbReference type="EMBL" id="JACJIP010000011">
    <property type="protein sequence ID" value="MBA9085634.1"/>
    <property type="molecule type" value="Genomic_DNA"/>
</dbReference>